<evidence type="ECO:0000256" key="1">
    <source>
        <dbReference type="ARBA" id="ARBA00005336"/>
    </source>
</evidence>
<dbReference type="AlphaFoldDB" id="A0A5K7SFG8"/>
<dbReference type="KEGG" id="anf:AQPE_4541"/>
<evidence type="ECO:0000256" key="2">
    <source>
        <dbReference type="ARBA" id="ARBA00022801"/>
    </source>
</evidence>
<gene>
    <name evidence="4" type="ORF">AQPE_4541</name>
</gene>
<comment type="similarity">
    <text evidence="1">Belongs to the glycosyl hydrolase 3 family.</text>
</comment>
<dbReference type="PANTHER" id="PTHR42715">
    <property type="entry name" value="BETA-GLUCOSIDASE"/>
    <property type="match status" value="1"/>
</dbReference>
<dbReference type="SUPFAM" id="SSF52279">
    <property type="entry name" value="Beta-D-glucan exohydrolase, C-terminal domain"/>
    <property type="match status" value="1"/>
</dbReference>
<dbReference type="InterPro" id="IPR017853">
    <property type="entry name" value="GH"/>
</dbReference>
<dbReference type="InterPro" id="IPR036881">
    <property type="entry name" value="Glyco_hydro_3_C_sf"/>
</dbReference>
<dbReference type="RefSeq" id="WP_318348509.1">
    <property type="nucleotide sequence ID" value="NZ_AP018694.1"/>
</dbReference>
<dbReference type="EMBL" id="AP018694">
    <property type="protein sequence ID" value="BBE20350.1"/>
    <property type="molecule type" value="Genomic_DNA"/>
</dbReference>
<dbReference type="FunFam" id="2.60.40.10:FF:000495">
    <property type="entry name" value="Periplasmic beta-glucosidase"/>
    <property type="match status" value="1"/>
</dbReference>
<dbReference type="InterPro" id="IPR013783">
    <property type="entry name" value="Ig-like_fold"/>
</dbReference>
<dbReference type="InterPro" id="IPR026891">
    <property type="entry name" value="Fn3-like"/>
</dbReference>
<dbReference type="SMART" id="SM01217">
    <property type="entry name" value="Fn3_like"/>
    <property type="match status" value="1"/>
</dbReference>
<keyword evidence="5" id="KW-1185">Reference proteome</keyword>
<dbReference type="InterPro" id="IPR001764">
    <property type="entry name" value="Glyco_hydro_3_N"/>
</dbReference>
<dbReference type="InterPro" id="IPR002772">
    <property type="entry name" value="Glyco_hydro_3_C"/>
</dbReference>
<dbReference type="GO" id="GO:0008422">
    <property type="term" value="F:beta-glucosidase activity"/>
    <property type="evidence" value="ECO:0007669"/>
    <property type="project" value="UniProtKB-ARBA"/>
</dbReference>
<dbReference type="SUPFAM" id="SSF51445">
    <property type="entry name" value="(Trans)glycosidases"/>
    <property type="match status" value="1"/>
</dbReference>
<evidence type="ECO:0000259" key="3">
    <source>
        <dbReference type="SMART" id="SM01217"/>
    </source>
</evidence>
<dbReference type="InterPro" id="IPR050288">
    <property type="entry name" value="Cellulose_deg_GH3"/>
</dbReference>
<feature type="domain" description="Fibronectin type III-like" evidence="3">
    <location>
        <begin position="709"/>
        <end position="780"/>
    </location>
</feature>
<dbReference type="Pfam" id="PF01915">
    <property type="entry name" value="Glyco_hydro_3_C"/>
    <property type="match status" value="1"/>
</dbReference>
<dbReference type="PRINTS" id="PR00133">
    <property type="entry name" value="GLHYDRLASE3"/>
</dbReference>
<dbReference type="Proteomes" id="UP001193389">
    <property type="component" value="Chromosome"/>
</dbReference>
<dbReference type="Gene3D" id="2.60.40.10">
    <property type="entry name" value="Immunoglobulins"/>
    <property type="match status" value="1"/>
</dbReference>
<name>A0A5K7SFG8_9BACT</name>
<evidence type="ECO:0000313" key="5">
    <source>
        <dbReference type="Proteomes" id="UP001193389"/>
    </source>
</evidence>
<dbReference type="Pfam" id="PF00933">
    <property type="entry name" value="Glyco_hydro_3"/>
    <property type="match status" value="1"/>
</dbReference>
<protein>
    <submittedName>
        <fullName evidence="4">Beta-glucosidase</fullName>
    </submittedName>
</protein>
<accession>A0A5K7SFG8</accession>
<dbReference type="PANTHER" id="PTHR42715:SF10">
    <property type="entry name" value="BETA-GLUCOSIDASE"/>
    <property type="match status" value="1"/>
</dbReference>
<evidence type="ECO:0000313" key="4">
    <source>
        <dbReference type="EMBL" id="BBE20350.1"/>
    </source>
</evidence>
<reference evidence="4" key="1">
    <citation type="journal article" date="2020" name="Int. J. Syst. Evol. Microbiol.">
        <title>Aquipluma nitroreducens gen. nov. sp. nov., a novel facultatively anaerobic bacterium isolated from a freshwater lake.</title>
        <authorList>
            <person name="Watanabe M."/>
            <person name="Kojima H."/>
            <person name="Fukui M."/>
        </authorList>
    </citation>
    <scope>NUCLEOTIDE SEQUENCE</scope>
    <source>
        <strain evidence="4">MeG22</strain>
    </source>
</reference>
<dbReference type="Gene3D" id="3.20.20.300">
    <property type="entry name" value="Glycoside hydrolase, family 3, N-terminal domain"/>
    <property type="match status" value="1"/>
</dbReference>
<dbReference type="GO" id="GO:0005975">
    <property type="term" value="P:carbohydrate metabolic process"/>
    <property type="evidence" value="ECO:0007669"/>
    <property type="project" value="InterPro"/>
</dbReference>
<sequence>MRIKWLRSAMVFTVVFSMFLMAFQLKTASAKSTDDQKVQQIISKMTLEQKAQLVIGTGMFFEMPDSIKALMPPGFGGEGDSKDPVYSEMVKRIRKYLPGSAGNSSEFTDLGIATQVLSDGPAGLRIQPTRKGDTKTYYCTAFPIGTVLASTWDTDLVYKVGQSMGNEVKEYGSDILLAPAINIQRDPLCGRNFEYYSEDPLVAGKTAAAMIKGIQSNGVGTSLKHFAANNSETNRMSVNTIVSERALREIYLKGFEIAVKEAQPWTVMSSYNKINGTYTSESNDLLTKILRTDWDFKGYVMTDWGGGSDVVAQMIAGNDMIQPGQPKQIADVIAAVKDGKLDVKILDRNVGRILTIMMKAPRYNKYPYSNTPDLKAHAEVTRQAATDGMVLLKNDKNALPISSGVKNIAAFGNTSYDFIAGGSGSGDVNEAYTISLFEGLTNGGYTPDDVLTTVYGAYMDHMRAQAPKSNNPLMALMMGKQPISEMTITPDLAKKFADKDDIALITIGRNAGEGRDRTDTEGDFRLNKTEKDMIKNVANAFHAKGKKAIVVLNIPGVVEVASWRDLVDAVLVAWQPGQEGGNSVVDVLSGKVNPSGKLAATFPLNYSEAPSAKNFPGVAEKSNKKDDAADLSGFSFMRRTPWEVVYEDDIYVGYRYYNTFKVPVAYEFGYGLSYTTFDYSNLKLASTNFSGKLTFTVDVKNTGSVAGREAVQIYVGSPSGKLKKPEETLAAYAKTKLLNPGESQTVSFTIETKDFASFNEATSSWIAEAGNYTLKVGASSLNIKQTANFKIGKELSAGKVTKALAPSREINKLVSK</sequence>
<dbReference type="Pfam" id="PF14310">
    <property type="entry name" value="Fn3-like"/>
    <property type="match status" value="1"/>
</dbReference>
<dbReference type="InterPro" id="IPR036962">
    <property type="entry name" value="Glyco_hydro_3_N_sf"/>
</dbReference>
<dbReference type="Gene3D" id="3.40.50.1700">
    <property type="entry name" value="Glycoside hydrolase family 3 C-terminal domain"/>
    <property type="match status" value="1"/>
</dbReference>
<keyword evidence="2" id="KW-0378">Hydrolase</keyword>
<organism evidence="4 5">
    <name type="scientific">Aquipluma nitroreducens</name>
    <dbReference type="NCBI Taxonomy" id="2010828"/>
    <lineage>
        <taxon>Bacteria</taxon>
        <taxon>Pseudomonadati</taxon>
        <taxon>Bacteroidota</taxon>
        <taxon>Bacteroidia</taxon>
        <taxon>Marinilabiliales</taxon>
        <taxon>Prolixibacteraceae</taxon>
        <taxon>Aquipluma</taxon>
    </lineage>
</organism>
<proteinExistence type="inferred from homology"/>